<dbReference type="GeneID" id="68101774"/>
<reference evidence="6 7" key="1">
    <citation type="journal article" date="2018" name="BMC Genomics">
        <title>The genome of Naegleria lovaniensis, the basis for a comparative approach to unravel pathogenicity factors of the human pathogenic amoeba N. fowleri.</title>
        <authorList>
            <person name="Liechti N."/>
            <person name="Schurch N."/>
            <person name="Bruggmann R."/>
            <person name="Wittwer M."/>
        </authorList>
    </citation>
    <scope>NUCLEOTIDE SEQUENCE [LARGE SCALE GENOMIC DNA]</scope>
    <source>
        <strain evidence="6 7">ATCC 30569</strain>
    </source>
</reference>
<dbReference type="Proteomes" id="UP000816034">
    <property type="component" value="Unassembled WGS sequence"/>
</dbReference>
<comment type="caution">
    <text evidence="6">The sequence shown here is derived from an EMBL/GenBank/DDBJ whole genome shotgun (WGS) entry which is preliminary data.</text>
</comment>
<keyword evidence="3" id="KW-0539">Nucleus</keyword>
<dbReference type="AlphaFoldDB" id="A0AA88GDH4"/>
<dbReference type="GO" id="GO:0006355">
    <property type="term" value="P:regulation of DNA-templated transcription"/>
    <property type="evidence" value="ECO:0007669"/>
    <property type="project" value="TreeGrafter"/>
</dbReference>
<evidence type="ECO:0000259" key="5">
    <source>
        <dbReference type="PROSITE" id="PS51634"/>
    </source>
</evidence>
<protein>
    <recommendedName>
        <fullName evidence="5">CRC domain-containing protein</fullName>
    </recommendedName>
</protein>
<comment type="similarity">
    <text evidence="2">Belongs to the lin-54 family.</text>
</comment>
<keyword evidence="7" id="KW-1185">Reference proteome</keyword>
<evidence type="ECO:0000313" key="7">
    <source>
        <dbReference type="Proteomes" id="UP000816034"/>
    </source>
</evidence>
<organism evidence="6 7">
    <name type="scientific">Naegleria lovaniensis</name>
    <name type="common">Amoeba</name>
    <dbReference type="NCBI Taxonomy" id="51637"/>
    <lineage>
        <taxon>Eukaryota</taxon>
        <taxon>Discoba</taxon>
        <taxon>Heterolobosea</taxon>
        <taxon>Tetramitia</taxon>
        <taxon>Eutetramitia</taxon>
        <taxon>Vahlkampfiidae</taxon>
        <taxon>Naegleria</taxon>
    </lineage>
</organism>
<dbReference type="RefSeq" id="XP_044544671.1">
    <property type="nucleotide sequence ID" value="XM_044699495.1"/>
</dbReference>
<comment type="subcellular location">
    <subcellularLocation>
        <location evidence="1">Nucleus</location>
    </subcellularLocation>
</comment>
<feature type="compositionally biased region" description="Polar residues" evidence="4">
    <location>
        <begin position="277"/>
        <end position="290"/>
    </location>
</feature>
<feature type="compositionally biased region" description="Low complexity" evidence="4">
    <location>
        <begin position="298"/>
        <end position="330"/>
    </location>
</feature>
<dbReference type="GO" id="GO:0005634">
    <property type="term" value="C:nucleus"/>
    <property type="evidence" value="ECO:0007669"/>
    <property type="project" value="UniProtKB-SubCell"/>
</dbReference>
<feature type="compositionally biased region" description="Low complexity" evidence="4">
    <location>
        <begin position="212"/>
        <end position="225"/>
    </location>
</feature>
<accession>A0AA88GDH4</accession>
<feature type="region of interest" description="Disordered" evidence="4">
    <location>
        <begin position="402"/>
        <end position="432"/>
    </location>
</feature>
<dbReference type="InterPro" id="IPR033467">
    <property type="entry name" value="Tesmin/TSO1-like_CXC"/>
</dbReference>
<evidence type="ECO:0000256" key="3">
    <source>
        <dbReference type="ARBA" id="ARBA00023242"/>
    </source>
</evidence>
<dbReference type="InterPro" id="IPR005172">
    <property type="entry name" value="CRC"/>
</dbReference>
<dbReference type="SMART" id="SM01114">
    <property type="entry name" value="CXC"/>
    <property type="match status" value="1"/>
</dbReference>
<dbReference type="EMBL" id="PYSW02000038">
    <property type="protein sequence ID" value="KAG2377409.1"/>
    <property type="molecule type" value="Genomic_DNA"/>
</dbReference>
<dbReference type="Pfam" id="PF03638">
    <property type="entry name" value="TCR"/>
    <property type="match status" value="1"/>
</dbReference>
<dbReference type="InterPro" id="IPR028307">
    <property type="entry name" value="Lin-54_fam"/>
</dbReference>
<evidence type="ECO:0000256" key="2">
    <source>
        <dbReference type="ARBA" id="ARBA00007267"/>
    </source>
</evidence>
<feature type="compositionally biased region" description="Polar residues" evidence="4">
    <location>
        <begin position="183"/>
        <end position="203"/>
    </location>
</feature>
<gene>
    <name evidence="6" type="ORF">C9374_009320</name>
</gene>
<dbReference type="PROSITE" id="PS51634">
    <property type="entry name" value="CRC"/>
    <property type="match status" value="1"/>
</dbReference>
<feature type="region of interest" description="Disordered" evidence="4">
    <location>
        <begin position="276"/>
        <end position="330"/>
    </location>
</feature>
<proteinExistence type="inferred from homology"/>
<sequence>MSQNRGFQQPAAPPDGNLSSSSQQGLASFLHPTSSNGNSFTTSIGLSSFLLNPPSQHVSASHRGPLHISSATAPSIHPIAISASPLSAASSQQLPSSSSSLPSLLTTPFPTATIHTSIPPTHFLTGMPPTSSSNSSNINTDLMSKKRKTPSATSRAAINDDDDEEDDDTHKIEIDDTADETTSEFTPTKAMNTLNEMTSTPQSDVKRRKGSDGTTSSVTTTASNTQKGCNCKKTGCLKRYCECFQNNKRCTDKCRCQGCKNYDGCADLCRVLEKQSKSGTSSTASNQRKVNSQKRKQTQSQTSSSSSMGSGVTSANTSSRQQSSQIGSPSILGGGGIIMAHGTVPSFAHPYQHPPMNTDQISASLYQHPLSCLFGEESVVELCKRLVIASVQQEQIFKDEWASKSSDTASGGSLLSPALTSPKNSSKSNTDNFLLCDEDDATNSAMNLNQAQALQSPRKVYPKGFENGLINSINTRVVQEFKHFLTQQPYNQQTADQQE</sequence>
<evidence type="ECO:0000313" key="6">
    <source>
        <dbReference type="EMBL" id="KAG2377409.1"/>
    </source>
</evidence>
<feature type="compositionally biased region" description="Polar residues" evidence="4">
    <location>
        <begin position="17"/>
        <end position="35"/>
    </location>
</feature>
<evidence type="ECO:0000256" key="4">
    <source>
        <dbReference type="SAM" id="MobiDB-lite"/>
    </source>
</evidence>
<dbReference type="PANTHER" id="PTHR12446:SF34">
    <property type="entry name" value="PROTEIN LIN-54 HOMOLOG"/>
    <property type="match status" value="1"/>
</dbReference>
<evidence type="ECO:0000256" key="1">
    <source>
        <dbReference type="ARBA" id="ARBA00004123"/>
    </source>
</evidence>
<name>A0AA88GDH4_NAELO</name>
<feature type="domain" description="CRC" evidence="5">
    <location>
        <begin position="227"/>
        <end position="264"/>
    </location>
</feature>
<feature type="region of interest" description="Disordered" evidence="4">
    <location>
        <begin position="124"/>
        <end position="226"/>
    </location>
</feature>
<dbReference type="PANTHER" id="PTHR12446">
    <property type="entry name" value="TESMIN/TSO1-RELATED"/>
    <property type="match status" value="1"/>
</dbReference>
<feature type="compositionally biased region" description="Polar residues" evidence="4">
    <location>
        <begin position="403"/>
        <end position="432"/>
    </location>
</feature>
<feature type="region of interest" description="Disordered" evidence="4">
    <location>
        <begin position="1"/>
        <end position="35"/>
    </location>
</feature>